<evidence type="ECO:0000256" key="3">
    <source>
        <dbReference type="ARBA" id="ARBA00022801"/>
    </source>
</evidence>
<organism evidence="6 7">
    <name type="scientific">Streptomyces indicus</name>
    <dbReference type="NCBI Taxonomy" id="417292"/>
    <lineage>
        <taxon>Bacteria</taxon>
        <taxon>Bacillati</taxon>
        <taxon>Actinomycetota</taxon>
        <taxon>Actinomycetes</taxon>
        <taxon>Kitasatosporales</taxon>
        <taxon>Streptomycetaceae</taxon>
        <taxon>Streptomyces</taxon>
    </lineage>
</organism>
<name>A0A1G9HNC0_9ACTN</name>
<dbReference type="Pfam" id="PF12710">
    <property type="entry name" value="HAD"/>
    <property type="match status" value="1"/>
</dbReference>
<keyword evidence="3 6" id="KW-0378">Hydrolase</keyword>
<dbReference type="AlphaFoldDB" id="A0A1G9HNC0"/>
<dbReference type="GO" id="GO:0046872">
    <property type="term" value="F:metal ion binding"/>
    <property type="evidence" value="ECO:0007669"/>
    <property type="project" value="UniProtKB-KW"/>
</dbReference>
<dbReference type="GO" id="GO:0016787">
    <property type="term" value="F:hydrolase activity"/>
    <property type="evidence" value="ECO:0007669"/>
    <property type="project" value="UniProtKB-KW"/>
</dbReference>
<reference evidence="6 7" key="1">
    <citation type="submission" date="2016-10" db="EMBL/GenBank/DDBJ databases">
        <authorList>
            <person name="de Groot N.N."/>
        </authorList>
    </citation>
    <scope>NUCLEOTIDE SEQUENCE [LARGE SCALE GENOMIC DNA]</scope>
    <source>
        <strain evidence="6 7">CGMCC 4.5727</strain>
    </source>
</reference>
<keyword evidence="7" id="KW-1185">Reference proteome</keyword>
<comment type="similarity">
    <text evidence="1">Belongs to the HAD-like hydrolase superfamily. SerB family.</text>
</comment>
<keyword evidence="2" id="KW-0479">Metal-binding</keyword>
<dbReference type="SUPFAM" id="SSF56784">
    <property type="entry name" value="HAD-like"/>
    <property type="match status" value="1"/>
</dbReference>
<dbReference type="NCBIfam" id="TIGR01488">
    <property type="entry name" value="HAD-SF-IB"/>
    <property type="match status" value="1"/>
</dbReference>
<accession>A0A1G9HNC0</accession>
<proteinExistence type="inferred from homology"/>
<keyword evidence="4" id="KW-0460">Magnesium</keyword>
<dbReference type="InterPro" id="IPR023214">
    <property type="entry name" value="HAD_sf"/>
</dbReference>
<dbReference type="PANTHER" id="PTHR43344">
    <property type="entry name" value="PHOSPHOSERINE PHOSPHATASE"/>
    <property type="match status" value="1"/>
</dbReference>
<evidence type="ECO:0000256" key="1">
    <source>
        <dbReference type="ARBA" id="ARBA00009184"/>
    </source>
</evidence>
<sequence>MAAIGCGREAIHRAYFANLQGLDVGTVSAVAQSWFAAETASGAYYHAPTVDRLRRHQQRGDHIAILSGSFPALVLPMARDLGVEDVQCTQPEMIHGRYTGGFEGAPLIGPAKGAAARRAALRAGLDPGNCAAYADHLSDLPMLEAVGKAYVVGGGTALRALARARGWRLLDGPPEQPTPHQQAGMAMAPRLAV</sequence>
<evidence type="ECO:0000313" key="6">
    <source>
        <dbReference type="EMBL" id="SDL14296.1"/>
    </source>
</evidence>
<dbReference type="InterPro" id="IPR050582">
    <property type="entry name" value="HAD-like_SerB"/>
</dbReference>
<feature type="region of interest" description="Disordered" evidence="5">
    <location>
        <begin position="171"/>
        <end position="193"/>
    </location>
</feature>
<evidence type="ECO:0000256" key="5">
    <source>
        <dbReference type="SAM" id="MobiDB-lite"/>
    </source>
</evidence>
<evidence type="ECO:0000313" key="7">
    <source>
        <dbReference type="Proteomes" id="UP000199155"/>
    </source>
</evidence>
<dbReference type="EMBL" id="FNFF01000019">
    <property type="protein sequence ID" value="SDL14296.1"/>
    <property type="molecule type" value="Genomic_DNA"/>
</dbReference>
<dbReference type="Proteomes" id="UP000199155">
    <property type="component" value="Unassembled WGS sequence"/>
</dbReference>
<evidence type="ECO:0000256" key="4">
    <source>
        <dbReference type="ARBA" id="ARBA00022842"/>
    </source>
</evidence>
<dbReference type="PANTHER" id="PTHR43344:SF13">
    <property type="entry name" value="PHOSPHATASE RV3661-RELATED"/>
    <property type="match status" value="1"/>
</dbReference>
<dbReference type="STRING" id="417292.SAMN05421806_119100"/>
<dbReference type="Gene3D" id="1.20.1440.100">
    <property type="entry name" value="SG protein - dephosphorylation function"/>
    <property type="match status" value="1"/>
</dbReference>
<evidence type="ECO:0000256" key="2">
    <source>
        <dbReference type="ARBA" id="ARBA00022723"/>
    </source>
</evidence>
<dbReference type="Gene3D" id="3.40.50.1000">
    <property type="entry name" value="HAD superfamily/HAD-like"/>
    <property type="match status" value="1"/>
</dbReference>
<dbReference type="InterPro" id="IPR036412">
    <property type="entry name" value="HAD-like_sf"/>
</dbReference>
<gene>
    <name evidence="6" type="ORF">SAMN05421806_119100</name>
</gene>
<protein>
    <submittedName>
        <fullName evidence="6">HAD-superfamily subfamily IB hydrolase, TIGR01490</fullName>
    </submittedName>
</protein>